<keyword evidence="3" id="KW-0862">Zinc</keyword>
<dbReference type="Pfam" id="PF13934">
    <property type="entry name" value="ELYS"/>
    <property type="match status" value="1"/>
</dbReference>
<sequence>MVGPKFDEPTASRSQKALVRLASIDPIELCNEAKVERCRATRDLRSCGRYVQRVLISCGHAALCEECSQRCDVCPICRVALPKGGNDLPLRLYYECIEAGLISKRCDDRLRDKEDGENQLIADVQRLYSLFDVALENNLVSLICHYITDVCMDESAVSSDPVIAFLLDEKVVKDWCRRTFRNVLTELQAIYKLTVLEMKTKLSLLQKISSKLAAMANVLEVLESSFRDSTSAMLQDLNHLLESILKTKQHLDIMIWCIRHQFLENVRSRYSDIASWSSSFRERKSAAIKRAWPDPTNRVLGSGEQSTSSLFIEDALSNLDTEQGYADKDEGELANASLLSGGGNSFFLSKLHGMAACYPFENSRAAVDLLFLQGNSDLVVAKQAIFLYFLFDRHWTMPTDEWRHIVDDFAVTFSITRHSLLESFVFYLLDDHTDEALKEASRLLPEIAGPNIHPKVAQALLERENPDAALMVLRWSGRDGAATLVSLGEAVTAVRVRVECGLLTEAFMYQRMICTKVKDKKLLDAYDDAKEQCGNWLLWLEVLVTEICCLCIRRNLVDRMIELPWNSDEEKHLQKCLFEFATDDPSSTSGSLLVVFYLQRYRYTEAYQVDSKLQTLEEDFISKTRNDEISYKVRSMSHWRKGLVSQSVELLPDVLKQQLKSGNLPEVGVFADGLVVEPSTSLSESVEGPPSPRDSPKLSFDMPTNSSTLIGLFECTAVGFTTSWVSSLTDSARSHLRWSLQIPLIHILPPWAEVAREWCFLSQLAEGSWGKNLGTSLEYRLTIEKRKKKWNHLYRASASQQETIYVPLLSMEYLENQKTFLPLAAGGGPRNEVFRRITVGGGRASRGVVRVRSDSSSDVANEQVRLMFVYKLLMYKLM</sequence>
<name>A0ABR0XFI4_REHGL</name>
<dbReference type="InterPro" id="IPR025151">
    <property type="entry name" value="ELYS_dom"/>
</dbReference>
<dbReference type="InterPro" id="IPR044718">
    <property type="entry name" value="HOS1"/>
</dbReference>
<dbReference type="EMBL" id="JABTTQ020000004">
    <property type="protein sequence ID" value="KAK6157945.1"/>
    <property type="molecule type" value="Genomic_DNA"/>
</dbReference>
<dbReference type="Proteomes" id="UP001318860">
    <property type="component" value="Unassembled WGS sequence"/>
</dbReference>
<evidence type="ECO:0000313" key="6">
    <source>
        <dbReference type="EMBL" id="KAK6157945.1"/>
    </source>
</evidence>
<feature type="region of interest" description="Disordered" evidence="4">
    <location>
        <begin position="680"/>
        <end position="699"/>
    </location>
</feature>
<accession>A0ABR0XFI4</accession>
<comment type="caution">
    <text evidence="6">The sequence shown here is derived from an EMBL/GenBank/DDBJ whole genome shotgun (WGS) entry which is preliminary data.</text>
</comment>
<evidence type="ECO:0000256" key="4">
    <source>
        <dbReference type="SAM" id="MobiDB-lite"/>
    </source>
</evidence>
<evidence type="ECO:0000256" key="3">
    <source>
        <dbReference type="PROSITE-ProRule" id="PRU00175"/>
    </source>
</evidence>
<dbReference type="PANTHER" id="PTHR47358:SF2">
    <property type="entry name" value="E3 UBIQUITIN-PROTEIN LIGASE HOS1"/>
    <property type="match status" value="1"/>
</dbReference>
<organism evidence="6 7">
    <name type="scientific">Rehmannia glutinosa</name>
    <name type="common">Chinese foxglove</name>
    <dbReference type="NCBI Taxonomy" id="99300"/>
    <lineage>
        <taxon>Eukaryota</taxon>
        <taxon>Viridiplantae</taxon>
        <taxon>Streptophyta</taxon>
        <taxon>Embryophyta</taxon>
        <taxon>Tracheophyta</taxon>
        <taxon>Spermatophyta</taxon>
        <taxon>Magnoliopsida</taxon>
        <taxon>eudicotyledons</taxon>
        <taxon>Gunneridae</taxon>
        <taxon>Pentapetalae</taxon>
        <taxon>asterids</taxon>
        <taxon>lamiids</taxon>
        <taxon>Lamiales</taxon>
        <taxon>Orobanchaceae</taxon>
        <taxon>Rehmannieae</taxon>
        <taxon>Rehmannia</taxon>
    </lineage>
</organism>
<gene>
    <name evidence="6" type="ORF">DH2020_005259</name>
</gene>
<keyword evidence="3" id="KW-0479">Metal-binding</keyword>
<dbReference type="InterPro" id="IPR013083">
    <property type="entry name" value="Znf_RING/FYVE/PHD"/>
</dbReference>
<dbReference type="PANTHER" id="PTHR47358">
    <property type="entry name" value="E3 UBIQUITIN-PROTEIN LIGASE HOS1"/>
    <property type="match status" value="1"/>
</dbReference>
<dbReference type="PROSITE" id="PS50089">
    <property type="entry name" value="ZF_RING_2"/>
    <property type="match status" value="1"/>
</dbReference>
<evidence type="ECO:0000313" key="7">
    <source>
        <dbReference type="Proteomes" id="UP001318860"/>
    </source>
</evidence>
<dbReference type="InterPro" id="IPR001841">
    <property type="entry name" value="Znf_RING"/>
</dbReference>
<keyword evidence="7" id="KW-1185">Reference proteome</keyword>
<comment type="subcellular location">
    <subcellularLocation>
        <location evidence="1">Nucleus</location>
    </subcellularLocation>
</comment>
<protein>
    <recommendedName>
        <fullName evidence="5">RING-type domain-containing protein</fullName>
    </recommendedName>
</protein>
<dbReference type="Gene3D" id="3.30.40.10">
    <property type="entry name" value="Zinc/RING finger domain, C3HC4 (zinc finger)"/>
    <property type="match status" value="1"/>
</dbReference>
<keyword evidence="2" id="KW-0539">Nucleus</keyword>
<keyword evidence="3" id="KW-0863">Zinc-finger</keyword>
<evidence type="ECO:0000256" key="1">
    <source>
        <dbReference type="ARBA" id="ARBA00004123"/>
    </source>
</evidence>
<feature type="domain" description="RING-type" evidence="5">
    <location>
        <begin position="47"/>
        <end position="78"/>
    </location>
</feature>
<reference evidence="6 7" key="1">
    <citation type="journal article" date="2021" name="Comput. Struct. Biotechnol. J.">
        <title>De novo genome assembly of the potent medicinal plant Rehmannia glutinosa using nanopore technology.</title>
        <authorList>
            <person name="Ma L."/>
            <person name="Dong C."/>
            <person name="Song C."/>
            <person name="Wang X."/>
            <person name="Zheng X."/>
            <person name="Niu Y."/>
            <person name="Chen S."/>
            <person name="Feng W."/>
        </authorList>
    </citation>
    <scope>NUCLEOTIDE SEQUENCE [LARGE SCALE GENOMIC DNA]</scope>
    <source>
        <strain evidence="6">DH-2019</strain>
    </source>
</reference>
<evidence type="ECO:0000259" key="5">
    <source>
        <dbReference type="PROSITE" id="PS50089"/>
    </source>
</evidence>
<proteinExistence type="predicted"/>
<evidence type="ECO:0000256" key="2">
    <source>
        <dbReference type="ARBA" id="ARBA00023242"/>
    </source>
</evidence>